<dbReference type="AlphaFoldDB" id="A0A239XVQ1"/>
<proteinExistence type="predicted"/>
<protein>
    <submittedName>
        <fullName evidence="1">TonB-linked outer membrane protein, SusC/RagA family</fullName>
    </submittedName>
</protein>
<evidence type="ECO:0000313" key="1">
    <source>
        <dbReference type="EMBL" id="SNV51069.1"/>
    </source>
</evidence>
<accession>A0A239XVQ1</accession>
<dbReference type="InterPro" id="IPR008969">
    <property type="entry name" value="CarboxyPept-like_regulatory"/>
</dbReference>
<dbReference type="KEGG" id="ctak:4412677_02589"/>
<sequence length="289" mass="32840">MNKLTLFIFTFLGFLSYSQIVNGTIVSSEDNSPIGFVKIGVENLQVGSLTDDNGNFSIDLTGIDKNSQIKIEVAGFETYLNKVSTLELTNPIKISLNPRVISIEEVSILGKNYVDQNLGSNSKMKRPHILFISRSSDYAKKNFNKEQLEKMQNPEVAIQIDNKKRSKLLRIKMNFAKFELNNSLRSRFTIYSEKNGIPNEIINSEDIIFEISKQNIKNGVFTLDVSDKNIWINDRIFVAYQVLEPDFSDEFWISAGLFGKGFLRVYVENWQKISAGVVPAINIDVKTEK</sequence>
<dbReference type="Pfam" id="PF13715">
    <property type="entry name" value="CarbopepD_reg_2"/>
    <property type="match status" value="1"/>
</dbReference>
<dbReference type="EMBL" id="LT906465">
    <property type="protein sequence ID" value="SNV51069.1"/>
    <property type="molecule type" value="Genomic_DNA"/>
</dbReference>
<evidence type="ECO:0000313" key="2">
    <source>
        <dbReference type="Proteomes" id="UP000215196"/>
    </source>
</evidence>
<keyword evidence="2" id="KW-1185">Reference proteome</keyword>
<dbReference type="RefSeq" id="WP_258454377.1">
    <property type="nucleotide sequence ID" value="NZ_LT906465.1"/>
</dbReference>
<reference evidence="1 2" key="1">
    <citation type="submission" date="2017-06" db="EMBL/GenBank/DDBJ databases">
        <authorList>
            <consortium name="Pathogen Informatics"/>
        </authorList>
    </citation>
    <scope>NUCLEOTIDE SEQUENCE [LARGE SCALE GENOMIC DNA]</scope>
    <source>
        <strain evidence="1 2">NCTC13490</strain>
    </source>
</reference>
<gene>
    <name evidence="1" type="ORF">SAMEA4412677_02589</name>
</gene>
<dbReference type="SUPFAM" id="SSF49464">
    <property type="entry name" value="Carboxypeptidase regulatory domain-like"/>
    <property type="match status" value="1"/>
</dbReference>
<organism evidence="1 2">
    <name type="scientific">Chryseobacterium taklimakanense</name>
    <dbReference type="NCBI Taxonomy" id="536441"/>
    <lineage>
        <taxon>Bacteria</taxon>
        <taxon>Pseudomonadati</taxon>
        <taxon>Bacteroidota</taxon>
        <taxon>Flavobacteriia</taxon>
        <taxon>Flavobacteriales</taxon>
        <taxon>Weeksellaceae</taxon>
        <taxon>Chryseobacterium group</taxon>
        <taxon>Chryseobacterium</taxon>
    </lineage>
</organism>
<dbReference type="Proteomes" id="UP000215196">
    <property type="component" value="Chromosome 1"/>
</dbReference>
<name>A0A239XVQ1_9FLAO</name>